<dbReference type="EMBL" id="JASBWV010000002">
    <property type="protein sequence ID" value="KAJ9127536.1"/>
    <property type="molecule type" value="Genomic_DNA"/>
</dbReference>
<reference evidence="1" key="1">
    <citation type="submission" date="2023-04" db="EMBL/GenBank/DDBJ databases">
        <title>Draft Genome sequencing of Naganishia species isolated from polar environments using Oxford Nanopore Technology.</title>
        <authorList>
            <person name="Leo P."/>
            <person name="Venkateswaran K."/>
        </authorList>
    </citation>
    <scope>NUCLEOTIDE SEQUENCE</scope>
    <source>
        <strain evidence="1">DBVPG 5303</strain>
    </source>
</reference>
<accession>A0ACC2XV82</accession>
<organism evidence="1 2">
    <name type="scientific">Naganishia onofrii</name>
    <dbReference type="NCBI Taxonomy" id="1851511"/>
    <lineage>
        <taxon>Eukaryota</taxon>
        <taxon>Fungi</taxon>
        <taxon>Dikarya</taxon>
        <taxon>Basidiomycota</taxon>
        <taxon>Agaricomycotina</taxon>
        <taxon>Tremellomycetes</taxon>
        <taxon>Filobasidiales</taxon>
        <taxon>Filobasidiaceae</taxon>
        <taxon>Naganishia</taxon>
    </lineage>
</organism>
<evidence type="ECO:0000313" key="1">
    <source>
        <dbReference type="EMBL" id="KAJ9127536.1"/>
    </source>
</evidence>
<keyword evidence="2" id="KW-1185">Reference proteome</keyword>
<protein>
    <submittedName>
        <fullName evidence="1">Uncharacterized protein</fullName>
    </submittedName>
</protein>
<comment type="caution">
    <text evidence="1">The sequence shown here is derived from an EMBL/GenBank/DDBJ whole genome shotgun (WGS) entry which is preliminary data.</text>
</comment>
<sequence length="252" mass="28907">MPVPLTLPIISISPYLSSRKEQYSDADRAKVADDIHRACRDIGFFYLKVDDYLEEREMHSVLDRGREFFLQATDDEKAEIGLQQGDGVRGYQKLKQNITMGKADHHEGLDFYAPSPYLDGENRDEAAYRDVNAIYSHVNQWPKKPAQFRPEMENWIAKMKVLGMVVMKAMADGLGMNDEEWRELSRMVEDTFWVMRVIAFAAQVEPLEAAKRKIRQEGWIMGKQGKDYEGVQYGAFLLNKVGGNFVKPAKGM</sequence>
<name>A0ACC2XV82_9TREE</name>
<evidence type="ECO:0000313" key="2">
    <source>
        <dbReference type="Proteomes" id="UP001234202"/>
    </source>
</evidence>
<proteinExistence type="predicted"/>
<dbReference type="Proteomes" id="UP001234202">
    <property type="component" value="Unassembled WGS sequence"/>
</dbReference>
<gene>
    <name evidence="1" type="ORF">QFC24_000945</name>
</gene>